<dbReference type="STRING" id="150374.A0A0M8N0I4"/>
<dbReference type="InterPro" id="IPR002227">
    <property type="entry name" value="Tyrosinase_Cu-bd"/>
</dbReference>
<keyword evidence="5" id="KW-1185">Reference proteome</keyword>
<evidence type="ECO:0000256" key="1">
    <source>
        <dbReference type="ARBA" id="ARBA00022723"/>
    </source>
</evidence>
<organism evidence="4 5">
    <name type="scientific">Escovopsis weberi</name>
    <dbReference type="NCBI Taxonomy" id="150374"/>
    <lineage>
        <taxon>Eukaryota</taxon>
        <taxon>Fungi</taxon>
        <taxon>Dikarya</taxon>
        <taxon>Ascomycota</taxon>
        <taxon>Pezizomycotina</taxon>
        <taxon>Sordariomycetes</taxon>
        <taxon>Hypocreomycetidae</taxon>
        <taxon>Hypocreales</taxon>
        <taxon>Hypocreaceae</taxon>
        <taxon>Escovopsis</taxon>
    </lineage>
</organism>
<comment type="caution">
    <text evidence="4">The sequence shown here is derived from an EMBL/GenBank/DDBJ whole genome shotgun (WGS) entry which is preliminary data.</text>
</comment>
<dbReference type="PRINTS" id="PR00092">
    <property type="entry name" value="TYROSINASE"/>
</dbReference>
<feature type="chain" id="PRO_5005818825" evidence="2">
    <location>
        <begin position="19"/>
        <end position="549"/>
    </location>
</feature>
<sequence length="549" mass="60267">MILSRAVSVLALAAVSQAQNPYPVTGAAAPGGGPAVPLRKNINDLQREGGPTWDLYIQALAAMYSTADSDWLSYFQIAGIHGEPYIQWNHTGSQAGDGWLGYCPHGEAIFATWHRPYVMLFEQVLVNNALRIASTYPSRYRASYMDAAQNLRAPFWDWGADSTVPQSTVPTSLPINVVSGNTIRQVQFDNPLQTYNFPKAALNGKYGDFEPGASRTVRCPSPKSYPSSANANLADRPYKQWVYDTMTQATTFINFASTSGDGINLESIHNAIHWDGACAQQFLAPETSAFDPLFWLHHSNVDRLWAYWEALQPDQTVFTNTYSGQSRWGVKGGTTISNQSPLLPFYGADGQLYTSTSVTSLSTFGYTYEGMEYWAKSADQMKSDVSTIINKLYATKSSGLFSRDAATSSRPQQKQRHFVKLSVNVADLTVRPVDIAVYVGGKKACSMVVMRLPATGMVKGGCSIDDALEELQSSNTTMSALNAAQNLRDFMTVDIQKIDGSRIPVSSVPSLQFQAETVDVILPTAINKLPEFGQRIQHTVFKVLEQTGE</sequence>
<reference evidence="4 5" key="1">
    <citation type="submission" date="2015-07" db="EMBL/GenBank/DDBJ databases">
        <title>The genome of the fungus Escovopsis weberi, a specialized disease agent of ant agriculture.</title>
        <authorList>
            <person name="de Man T.J."/>
            <person name="Stajich J.E."/>
            <person name="Kubicek C.P."/>
            <person name="Chenthamara K."/>
            <person name="Atanasova L."/>
            <person name="Druzhinina I.S."/>
            <person name="Birnbaum S."/>
            <person name="Barribeau S.M."/>
            <person name="Teiling C."/>
            <person name="Suen G."/>
            <person name="Currie C."/>
            <person name="Gerardo N.M."/>
        </authorList>
    </citation>
    <scope>NUCLEOTIDE SEQUENCE [LARGE SCALE GENOMIC DNA]</scope>
</reference>
<evidence type="ECO:0000259" key="3">
    <source>
        <dbReference type="PROSITE" id="PS00498"/>
    </source>
</evidence>
<dbReference type="AlphaFoldDB" id="A0A0M8N0I4"/>
<feature type="domain" description="Tyrosinase copper-binding" evidence="3">
    <location>
        <begin position="291"/>
        <end position="302"/>
    </location>
</feature>
<evidence type="ECO:0000313" key="5">
    <source>
        <dbReference type="Proteomes" id="UP000053831"/>
    </source>
</evidence>
<evidence type="ECO:0000313" key="4">
    <source>
        <dbReference type="EMBL" id="KOS23046.1"/>
    </source>
</evidence>
<dbReference type="Proteomes" id="UP000053831">
    <property type="component" value="Unassembled WGS sequence"/>
</dbReference>
<dbReference type="GO" id="GO:0016491">
    <property type="term" value="F:oxidoreductase activity"/>
    <property type="evidence" value="ECO:0007669"/>
    <property type="project" value="InterPro"/>
</dbReference>
<keyword evidence="1" id="KW-0479">Metal-binding</keyword>
<accession>A0A0M8N0I4</accession>
<evidence type="ECO:0000256" key="2">
    <source>
        <dbReference type="SAM" id="SignalP"/>
    </source>
</evidence>
<dbReference type="Pfam" id="PF00264">
    <property type="entry name" value="Tyrosinase"/>
    <property type="match status" value="1"/>
</dbReference>
<dbReference type="PANTHER" id="PTHR11474">
    <property type="entry name" value="TYROSINASE FAMILY MEMBER"/>
    <property type="match status" value="1"/>
</dbReference>
<feature type="signal peptide" evidence="2">
    <location>
        <begin position="1"/>
        <end position="18"/>
    </location>
</feature>
<protein>
    <submittedName>
        <fullName evidence="4">Tyrosinase</fullName>
    </submittedName>
</protein>
<name>A0A0M8N0I4_ESCWE</name>
<dbReference type="GO" id="GO:0046872">
    <property type="term" value="F:metal ion binding"/>
    <property type="evidence" value="ECO:0007669"/>
    <property type="project" value="UniProtKB-KW"/>
</dbReference>
<dbReference type="OrthoDB" id="6132182at2759"/>
<gene>
    <name evidence="4" type="ORF">ESCO_003820</name>
</gene>
<proteinExistence type="predicted"/>
<dbReference type="Gene3D" id="1.10.1280.10">
    <property type="entry name" value="Di-copper center containing domain from catechol oxidase"/>
    <property type="match status" value="1"/>
</dbReference>
<dbReference type="PANTHER" id="PTHR11474:SF131">
    <property type="entry name" value="TYROSINASE COPPER-BINDING DOMAIN-CONTAINING PROTEIN"/>
    <property type="match status" value="1"/>
</dbReference>
<keyword evidence="2" id="KW-0732">Signal</keyword>
<dbReference type="InterPro" id="IPR008922">
    <property type="entry name" value="Di-copper_centre_dom_sf"/>
</dbReference>
<dbReference type="EMBL" id="LGSR01000002">
    <property type="protein sequence ID" value="KOS23046.1"/>
    <property type="molecule type" value="Genomic_DNA"/>
</dbReference>
<dbReference type="InterPro" id="IPR050316">
    <property type="entry name" value="Tyrosinase/Hemocyanin"/>
</dbReference>
<dbReference type="SUPFAM" id="SSF48056">
    <property type="entry name" value="Di-copper centre-containing domain"/>
    <property type="match status" value="1"/>
</dbReference>
<dbReference type="PROSITE" id="PS00498">
    <property type="entry name" value="TYROSINASE_2"/>
    <property type="match status" value="1"/>
</dbReference>